<dbReference type="Gene3D" id="1.20.5.620">
    <property type="entry name" value="F1F0 ATP synthase subunit B, membrane domain"/>
    <property type="match status" value="1"/>
</dbReference>
<dbReference type="RefSeq" id="WP_092726110.1">
    <property type="nucleotide sequence ID" value="NZ_FNGW01000005.1"/>
</dbReference>
<sequence>MYANLEMIELFEELESIINNASSIPFSHKSGIDKNEVLGIINEIKALIPEEVKQATWINKERHKIISDAKQEAAEIIAQANKESEKVREEYNSNIEELKKNSEEVVKAYVEASEPVAKAEEQASAIISRAERVANEIRLGSIDYADNVLVNLEYNLKNMLEDISRDRKELQPDR</sequence>
<gene>
    <name evidence="2" type="ORF">SAMN04515677_105118</name>
</gene>
<dbReference type="STRING" id="1121325.SAMN04515677_105118"/>
<dbReference type="AlphaFoldDB" id="A0A1G9QBP9"/>
<keyword evidence="3" id="KW-1185">Reference proteome</keyword>
<protein>
    <recommendedName>
        <fullName evidence="4">H+-ATPase subunit H</fullName>
    </recommendedName>
</protein>
<dbReference type="Proteomes" id="UP000199068">
    <property type="component" value="Unassembled WGS sequence"/>
</dbReference>
<evidence type="ECO:0008006" key="4">
    <source>
        <dbReference type="Google" id="ProtNLM"/>
    </source>
</evidence>
<evidence type="ECO:0000313" key="2">
    <source>
        <dbReference type="EMBL" id="SDM08161.1"/>
    </source>
</evidence>
<proteinExistence type="predicted"/>
<name>A0A1G9QBP9_9FIRM</name>
<evidence type="ECO:0000313" key="3">
    <source>
        <dbReference type="Proteomes" id="UP000199068"/>
    </source>
</evidence>
<feature type="coiled-coil region" evidence="1">
    <location>
        <begin position="66"/>
        <end position="169"/>
    </location>
</feature>
<keyword evidence="1" id="KW-0175">Coiled coil</keyword>
<reference evidence="2 3" key="1">
    <citation type="submission" date="2016-10" db="EMBL/GenBank/DDBJ databases">
        <authorList>
            <person name="de Groot N.N."/>
        </authorList>
    </citation>
    <scope>NUCLEOTIDE SEQUENCE [LARGE SCALE GENOMIC DNA]</scope>
    <source>
        <strain evidence="2 3">DSM 797</strain>
    </source>
</reference>
<dbReference type="EMBL" id="FNGW01000005">
    <property type="protein sequence ID" value="SDM08161.1"/>
    <property type="molecule type" value="Genomic_DNA"/>
</dbReference>
<organism evidence="2 3">
    <name type="scientific">Romboutsia lituseburensis DSM 797</name>
    <dbReference type="NCBI Taxonomy" id="1121325"/>
    <lineage>
        <taxon>Bacteria</taxon>
        <taxon>Bacillati</taxon>
        <taxon>Bacillota</taxon>
        <taxon>Clostridia</taxon>
        <taxon>Peptostreptococcales</taxon>
        <taxon>Peptostreptococcaceae</taxon>
        <taxon>Romboutsia</taxon>
    </lineage>
</organism>
<accession>A0A1G9QBP9</accession>
<evidence type="ECO:0000256" key="1">
    <source>
        <dbReference type="SAM" id="Coils"/>
    </source>
</evidence>